<keyword evidence="1" id="KW-1133">Transmembrane helix</keyword>
<keyword evidence="1" id="KW-0472">Membrane</keyword>
<evidence type="ECO:0000256" key="1">
    <source>
        <dbReference type="SAM" id="Phobius"/>
    </source>
</evidence>
<dbReference type="AlphaFoldDB" id="A0A0M3HH61"/>
<dbReference type="WBParaSite" id="ALUE_0000085601-mRNA-1">
    <property type="protein sequence ID" value="ALUE_0000085601-mRNA-1"/>
    <property type="gene ID" value="ALUE_0000085601"/>
</dbReference>
<evidence type="ECO:0000313" key="3">
    <source>
        <dbReference type="WBParaSite" id="ALUE_0000085601-mRNA-1"/>
    </source>
</evidence>
<accession>A0A0M3HH61</accession>
<dbReference type="Proteomes" id="UP000036681">
    <property type="component" value="Unplaced"/>
</dbReference>
<name>A0A0M3HH61_ASCLU</name>
<proteinExistence type="predicted"/>
<protein>
    <submittedName>
        <fullName evidence="3">Uncharacterized protein</fullName>
    </submittedName>
</protein>
<feature type="transmembrane region" description="Helical" evidence="1">
    <location>
        <begin position="12"/>
        <end position="35"/>
    </location>
</feature>
<organism evidence="2 3">
    <name type="scientific">Ascaris lumbricoides</name>
    <name type="common">Giant roundworm</name>
    <dbReference type="NCBI Taxonomy" id="6252"/>
    <lineage>
        <taxon>Eukaryota</taxon>
        <taxon>Metazoa</taxon>
        <taxon>Ecdysozoa</taxon>
        <taxon>Nematoda</taxon>
        <taxon>Chromadorea</taxon>
        <taxon>Rhabditida</taxon>
        <taxon>Spirurina</taxon>
        <taxon>Ascaridomorpha</taxon>
        <taxon>Ascaridoidea</taxon>
        <taxon>Ascarididae</taxon>
        <taxon>Ascaris</taxon>
    </lineage>
</organism>
<reference evidence="3" key="1">
    <citation type="submission" date="2017-02" db="UniProtKB">
        <authorList>
            <consortium name="WormBaseParasite"/>
        </authorList>
    </citation>
    <scope>IDENTIFICATION</scope>
</reference>
<keyword evidence="2" id="KW-1185">Reference proteome</keyword>
<keyword evidence="1" id="KW-0812">Transmembrane</keyword>
<sequence>MHKYSYSLCNRIMLYGYLKLFNILSNFHQQIIVILQKFFKRSNSFIFIFFFQCGEHEHNLWTINQVALLLVTYRTRAELISFYYPSHFFFRFTVLLIK</sequence>
<evidence type="ECO:0000313" key="2">
    <source>
        <dbReference type="Proteomes" id="UP000036681"/>
    </source>
</evidence>